<feature type="domain" description="Squalene cyclase N-terminal" evidence="6">
    <location>
        <begin position="14"/>
        <end position="294"/>
    </location>
</feature>
<comment type="similarity">
    <text evidence="2">Belongs to the terpene cyclase/mutase family.</text>
</comment>
<evidence type="ECO:0000259" key="5">
    <source>
        <dbReference type="Pfam" id="PF13243"/>
    </source>
</evidence>
<evidence type="ECO:0000313" key="8">
    <source>
        <dbReference type="Proteomes" id="UP000809829"/>
    </source>
</evidence>
<dbReference type="PANTHER" id="PTHR11764:SF20">
    <property type="entry name" value="LANOSTEROL SYNTHASE"/>
    <property type="match status" value="1"/>
</dbReference>
<keyword evidence="7" id="KW-0456">Lyase</keyword>
<dbReference type="EMBL" id="JAFBFC010000004">
    <property type="protein sequence ID" value="MBM7703446.1"/>
    <property type="molecule type" value="Genomic_DNA"/>
</dbReference>
<evidence type="ECO:0000256" key="3">
    <source>
        <dbReference type="ARBA" id="ARBA00022737"/>
    </source>
</evidence>
<dbReference type="InterPro" id="IPR018333">
    <property type="entry name" value="Squalene_cyclase"/>
</dbReference>
<keyword evidence="8" id="KW-1185">Reference proteome</keyword>
<dbReference type="Gene3D" id="1.50.10.20">
    <property type="match status" value="2"/>
</dbReference>
<dbReference type="NCBIfam" id="TIGR01507">
    <property type="entry name" value="hopene_cyclase"/>
    <property type="match status" value="1"/>
</dbReference>
<evidence type="ECO:0000256" key="2">
    <source>
        <dbReference type="ARBA" id="ARBA00009755"/>
    </source>
</evidence>
<comment type="caution">
    <text evidence="7">The sequence shown here is derived from an EMBL/GenBank/DDBJ whole genome shotgun (WGS) entry which is preliminary data.</text>
</comment>
<dbReference type="NCBIfam" id="TIGR01787">
    <property type="entry name" value="squalene_cyclas"/>
    <property type="match status" value="1"/>
</dbReference>
<evidence type="ECO:0000313" key="7">
    <source>
        <dbReference type="EMBL" id="MBM7703446.1"/>
    </source>
</evidence>
<gene>
    <name evidence="7" type="ORF">JOC83_002295</name>
</gene>
<name>A0ABS2QVD3_9BACI</name>
<feature type="domain" description="Squalene cyclase C-terminal" evidence="5">
    <location>
        <begin position="304"/>
        <end position="620"/>
    </location>
</feature>
<sequence>MENEIKANLLKRIDALRTHQHSDGSWRFMFEGSVMTDAFMIMTLRALDIENEALIKQLVERILYMQTADGVWKLYEDEKAGNLSATVQAYTALLFSGHVKRDDRLLRKAERFILHHGGLEKTHFMTKWMLAVHGLYPWPRFFYVPLSLLLLPTYTPLNFYELSTYARIHFAPMMIAANKKMSIKSKSTPDIRHLFSSPNRDLHDTWYDEYRSVSSFLTNELKKLATFPSYIQGLGYREAERYILERIEKDGTLNSYASATFFMIYALLALNYQKNSPVIQSAISGLESLVTKTNEFYHLENSTSTVWDTALLSYALQEAGVSSDDEMIQKSLRYLLKKQHTKRGDWHIHNPGVSPGGWGFSHINTINPDLDDTSAALRALSRKAAIDESVRAAWQRGTTWLLSMQNQSGGFAAFEKNTDNPLFTYIPLENAQDAATDPPTPDLTGRVLEYVGKYAGMKQHHPSIQAAVKWLLSQQHRNGSWYGRWGVCYIYGTWAAVTGLRAVGVERSHPQLAKAVQWLKQIQHEDGGWGESCESAAVKTYKPLTFSTPSQTAWALDALISVCRKEDEVITRGMKFLLKAHDLPKRQLHYPTGIGLPGQYYIYYHSYNDIFPMLTFAHYLHKKKTESNRT</sequence>
<dbReference type="Pfam" id="PF13249">
    <property type="entry name" value="SQHop_cyclase_N"/>
    <property type="match status" value="1"/>
</dbReference>
<protein>
    <submittedName>
        <fullName evidence="7">Sporulenol synthase</fullName>
        <ecNumber evidence="7">4.2.1.137</ecNumber>
    </submittedName>
</protein>
<keyword evidence="3" id="KW-0677">Repeat</keyword>
<dbReference type="RefSeq" id="WP_205187335.1">
    <property type="nucleotide sequence ID" value="NZ_JAFBFC010000004.1"/>
</dbReference>
<proteinExistence type="inferred from homology"/>
<evidence type="ECO:0000259" key="6">
    <source>
        <dbReference type="Pfam" id="PF13249"/>
    </source>
</evidence>
<dbReference type="PANTHER" id="PTHR11764">
    <property type="entry name" value="TERPENE CYCLASE/MUTASE FAMILY MEMBER"/>
    <property type="match status" value="1"/>
</dbReference>
<dbReference type="SUPFAM" id="SSF48239">
    <property type="entry name" value="Terpenoid cyclases/Protein prenyltransferases"/>
    <property type="match status" value="2"/>
</dbReference>
<reference evidence="7 8" key="1">
    <citation type="submission" date="2021-01" db="EMBL/GenBank/DDBJ databases">
        <title>Genomic Encyclopedia of Type Strains, Phase IV (KMG-IV): sequencing the most valuable type-strain genomes for metagenomic binning, comparative biology and taxonomic classification.</title>
        <authorList>
            <person name="Goeker M."/>
        </authorList>
    </citation>
    <scope>NUCLEOTIDE SEQUENCE [LARGE SCALE GENOMIC DNA]</scope>
    <source>
        <strain evidence="7 8">DSM 104297</strain>
    </source>
</reference>
<evidence type="ECO:0000256" key="4">
    <source>
        <dbReference type="ARBA" id="ARBA00023235"/>
    </source>
</evidence>
<dbReference type="Proteomes" id="UP000809829">
    <property type="component" value="Unassembled WGS sequence"/>
</dbReference>
<organism evidence="7 8">
    <name type="scientific">Priestia iocasae</name>
    <dbReference type="NCBI Taxonomy" id="2291674"/>
    <lineage>
        <taxon>Bacteria</taxon>
        <taxon>Bacillati</taxon>
        <taxon>Bacillota</taxon>
        <taxon>Bacilli</taxon>
        <taxon>Bacillales</taxon>
        <taxon>Bacillaceae</taxon>
        <taxon>Priestia</taxon>
    </lineage>
</organism>
<keyword evidence="4" id="KW-0413">Isomerase</keyword>
<dbReference type="InterPro" id="IPR032696">
    <property type="entry name" value="SQ_cyclase_C"/>
</dbReference>
<dbReference type="Pfam" id="PF13243">
    <property type="entry name" value="SQHop_cyclase_C"/>
    <property type="match status" value="1"/>
</dbReference>
<accession>A0ABS2QVD3</accession>
<dbReference type="InterPro" id="IPR006400">
    <property type="entry name" value="Hopene-cyclase"/>
</dbReference>
<dbReference type="InterPro" id="IPR032697">
    <property type="entry name" value="SQ_cyclase_N"/>
</dbReference>
<dbReference type="GO" id="GO:0016829">
    <property type="term" value="F:lyase activity"/>
    <property type="evidence" value="ECO:0007669"/>
    <property type="project" value="UniProtKB-KW"/>
</dbReference>
<dbReference type="EC" id="4.2.1.137" evidence="7"/>
<evidence type="ECO:0000256" key="1">
    <source>
        <dbReference type="ARBA" id="ARBA00004999"/>
    </source>
</evidence>
<dbReference type="SFLD" id="SFLDG01016">
    <property type="entry name" value="Prenyltransferase_Like_2"/>
    <property type="match status" value="1"/>
</dbReference>
<dbReference type="InterPro" id="IPR008930">
    <property type="entry name" value="Terpenoid_cyclase/PrenylTrfase"/>
</dbReference>
<comment type="pathway">
    <text evidence="1">Secondary metabolite biosynthesis; hopanoid biosynthesis.</text>
</comment>